<sequence>MKRYYSFFVAVGIAAMLLAGCATQRQATGSAIGGTYGGIAGAILDAKNPWRGGVLGAALGALAGATIADISEQGARQAASSGRPVEYRTEDHRAQYYAEPEGYDTARNCRKVKEKVYVEGRLVKRRTVLYCDQPAPPPPPRYRYERRYDRYENDDD</sequence>
<dbReference type="PROSITE" id="PS51257">
    <property type="entry name" value="PROKAR_LIPOPROTEIN"/>
    <property type="match status" value="1"/>
</dbReference>
<evidence type="ECO:0000256" key="1">
    <source>
        <dbReference type="SAM" id="MobiDB-lite"/>
    </source>
</evidence>
<comment type="caution">
    <text evidence="4">The sequence shown here is derived from an EMBL/GenBank/DDBJ whole genome shotgun (WGS) entry which is preliminary data.</text>
</comment>
<dbReference type="RefSeq" id="WP_214171815.1">
    <property type="nucleotide sequence ID" value="NZ_JAHCVJ010000004.1"/>
</dbReference>
<reference evidence="4 5" key="1">
    <citation type="submission" date="2021-05" db="EMBL/GenBank/DDBJ databases">
        <title>The draft genome of Geobacter pelophilus DSM 12255.</title>
        <authorList>
            <person name="Xu Z."/>
            <person name="Masuda Y."/>
            <person name="Itoh H."/>
            <person name="Senoo K."/>
        </authorList>
    </citation>
    <scope>NUCLEOTIDE SEQUENCE [LARGE SCALE GENOMIC DNA]</scope>
    <source>
        <strain evidence="4 5">DSM 12255</strain>
    </source>
</reference>
<proteinExistence type="predicted"/>
<evidence type="ECO:0000313" key="4">
    <source>
        <dbReference type="EMBL" id="MBT0665054.1"/>
    </source>
</evidence>
<evidence type="ECO:0000259" key="3">
    <source>
        <dbReference type="Pfam" id="PF05433"/>
    </source>
</evidence>
<gene>
    <name evidence="4" type="ORF">KI809_12175</name>
</gene>
<feature type="chain" id="PRO_5043632863" evidence="2">
    <location>
        <begin position="28"/>
        <end position="156"/>
    </location>
</feature>
<feature type="region of interest" description="Disordered" evidence="1">
    <location>
        <begin position="130"/>
        <end position="156"/>
    </location>
</feature>
<evidence type="ECO:0000313" key="5">
    <source>
        <dbReference type="Proteomes" id="UP000811899"/>
    </source>
</evidence>
<dbReference type="AlphaFoldDB" id="A0AAW4L2U8"/>
<dbReference type="Pfam" id="PF05433">
    <property type="entry name" value="Rick_17kDa_Anti"/>
    <property type="match status" value="1"/>
</dbReference>
<organism evidence="4 5">
    <name type="scientific">Geoanaerobacter pelophilus</name>
    <dbReference type="NCBI Taxonomy" id="60036"/>
    <lineage>
        <taxon>Bacteria</taxon>
        <taxon>Pseudomonadati</taxon>
        <taxon>Thermodesulfobacteriota</taxon>
        <taxon>Desulfuromonadia</taxon>
        <taxon>Geobacterales</taxon>
        <taxon>Geobacteraceae</taxon>
        <taxon>Geoanaerobacter</taxon>
    </lineage>
</organism>
<dbReference type="Proteomes" id="UP000811899">
    <property type="component" value="Unassembled WGS sequence"/>
</dbReference>
<accession>A0AAW4L2U8</accession>
<protein>
    <submittedName>
        <fullName evidence="4">Glycine zipper 2TM domain-containing protein</fullName>
    </submittedName>
</protein>
<dbReference type="InterPro" id="IPR008816">
    <property type="entry name" value="Gly_zipper_2TM_dom"/>
</dbReference>
<name>A0AAW4L2U8_9BACT</name>
<feature type="compositionally biased region" description="Basic and acidic residues" evidence="1">
    <location>
        <begin position="142"/>
        <end position="156"/>
    </location>
</feature>
<feature type="signal peptide" evidence="2">
    <location>
        <begin position="1"/>
        <end position="27"/>
    </location>
</feature>
<dbReference type="EMBL" id="JAHCVJ010000004">
    <property type="protein sequence ID" value="MBT0665054.1"/>
    <property type="molecule type" value="Genomic_DNA"/>
</dbReference>
<keyword evidence="2" id="KW-0732">Signal</keyword>
<keyword evidence="5" id="KW-1185">Reference proteome</keyword>
<feature type="domain" description="Glycine zipper 2TM" evidence="3">
    <location>
        <begin position="29"/>
        <end position="67"/>
    </location>
</feature>
<evidence type="ECO:0000256" key="2">
    <source>
        <dbReference type="SAM" id="SignalP"/>
    </source>
</evidence>